<name>G2TN34_HEYCO</name>
<dbReference type="Pfam" id="PF00486">
    <property type="entry name" value="Trans_reg_C"/>
    <property type="match status" value="1"/>
</dbReference>
<keyword evidence="4 7" id="KW-0238">DNA-binding</keyword>
<evidence type="ECO:0000256" key="5">
    <source>
        <dbReference type="ARBA" id="ARBA00023163"/>
    </source>
</evidence>
<dbReference type="OrthoDB" id="9790442at2"/>
<evidence type="ECO:0000256" key="2">
    <source>
        <dbReference type="ARBA" id="ARBA00023012"/>
    </source>
</evidence>
<protein>
    <submittedName>
        <fullName evidence="10">Two component transcriptional regulator, winged helix family</fullName>
    </submittedName>
</protein>
<dbReference type="KEGG" id="bag:Bcoa_2154"/>
<evidence type="ECO:0000256" key="3">
    <source>
        <dbReference type="ARBA" id="ARBA00023015"/>
    </source>
</evidence>
<dbReference type="PROSITE" id="PS50110">
    <property type="entry name" value="RESPONSE_REGULATORY"/>
    <property type="match status" value="1"/>
</dbReference>
<dbReference type="Pfam" id="PF00072">
    <property type="entry name" value="Response_reg"/>
    <property type="match status" value="1"/>
</dbReference>
<dbReference type="GO" id="GO:0032993">
    <property type="term" value="C:protein-DNA complex"/>
    <property type="evidence" value="ECO:0007669"/>
    <property type="project" value="TreeGrafter"/>
</dbReference>
<reference evidence="10 11" key="1">
    <citation type="journal article" date="2011" name="Stand. Genomic Sci.">
        <title>Complete Genome Sequence of a thermotolerant sporogenic lactic acid bacterium, Bacillus coagulans strain 36D1.</title>
        <authorList>
            <person name="Rhee M.S."/>
            <person name="Moritz B.E."/>
            <person name="Xie G."/>
            <person name="Glavina Del Rio T."/>
            <person name="Dalin E."/>
            <person name="Tice H."/>
            <person name="Bruce D."/>
            <person name="Goodwin L."/>
            <person name="Chertkov O."/>
            <person name="Brettin T."/>
            <person name="Han C."/>
            <person name="Detter C."/>
            <person name="Pitluck S."/>
            <person name="Land M.L."/>
            <person name="Patel M."/>
            <person name="Ou M."/>
            <person name="Harbrucker R."/>
            <person name="Ingram L.O."/>
            <person name="Shanmugam K.T."/>
        </authorList>
    </citation>
    <scope>NUCLEOTIDE SEQUENCE [LARGE SCALE GENOMIC DNA]</scope>
    <source>
        <strain evidence="10 11">36D1</strain>
    </source>
</reference>
<dbReference type="PANTHER" id="PTHR48111">
    <property type="entry name" value="REGULATOR OF RPOS"/>
    <property type="match status" value="1"/>
</dbReference>
<dbReference type="GO" id="GO:0006355">
    <property type="term" value="P:regulation of DNA-templated transcription"/>
    <property type="evidence" value="ECO:0007669"/>
    <property type="project" value="InterPro"/>
</dbReference>
<evidence type="ECO:0000259" key="9">
    <source>
        <dbReference type="PROSITE" id="PS51755"/>
    </source>
</evidence>
<dbReference type="CDD" id="cd00383">
    <property type="entry name" value="trans_reg_C"/>
    <property type="match status" value="1"/>
</dbReference>
<feature type="DNA-binding region" description="OmpR/PhoB-type" evidence="7">
    <location>
        <begin position="132"/>
        <end position="230"/>
    </location>
</feature>
<dbReference type="eggNOG" id="COG0745">
    <property type="taxonomic scope" value="Bacteria"/>
</dbReference>
<dbReference type="Gene3D" id="6.10.250.690">
    <property type="match status" value="1"/>
</dbReference>
<dbReference type="AlphaFoldDB" id="G2TN34"/>
<dbReference type="EMBL" id="CP003056">
    <property type="protein sequence ID" value="AEP01336.1"/>
    <property type="molecule type" value="Genomic_DNA"/>
</dbReference>
<feature type="domain" description="OmpR/PhoB-type" evidence="9">
    <location>
        <begin position="132"/>
        <end position="230"/>
    </location>
</feature>
<evidence type="ECO:0000259" key="8">
    <source>
        <dbReference type="PROSITE" id="PS50110"/>
    </source>
</evidence>
<dbReference type="InterPro" id="IPR039420">
    <property type="entry name" value="WalR-like"/>
</dbReference>
<feature type="modified residue" description="4-aspartylphosphate" evidence="6">
    <location>
        <position position="52"/>
    </location>
</feature>
<evidence type="ECO:0000313" key="11">
    <source>
        <dbReference type="Proteomes" id="UP000009283"/>
    </source>
</evidence>
<dbReference type="SUPFAM" id="SSF52172">
    <property type="entry name" value="CheY-like"/>
    <property type="match status" value="1"/>
</dbReference>
<feature type="domain" description="Response regulatory" evidence="8">
    <location>
        <begin position="3"/>
        <end position="117"/>
    </location>
</feature>
<dbReference type="GO" id="GO:0000976">
    <property type="term" value="F:transcription cis-regulatory region binding"/>
    <property type="evidence" value="ECO:0007669"/>
    <property type="project" value="TreeGrafter"/>
</dbReference>
<dbReference type="PANTHER" id="PTHR48111:SF22">
    <property type="entry name" value="REGULATOR OF RPOS"/>
    <property type="match status" value="1"/>
</dbReference>
<keyword evidence="3" id="KW-0805">Transcription regulation</keyword>
<dbReference type="PROSITE" id="PS51755">
    <property type="entry name" value="OMPR_PHOB"/>
    <property type="match status" value="1"/>
</dbReference>
<dbReference type="InterPro" id="IPR036388">
    <property type="entry name" value="WH-like_DNA-bd_sf"/>
</dbReference>
<dbReference type="FunFam" id="1.10.10.10:FF:000005">
    <property type="entry name" value="Two-component system response regulator"/>
    <property type="match status" value="1"/>
</dbReference>
<gene>
    <name evidence="10" type="ORF">Bcoa_2154</name>
</gene>
<evidence type="ECO:0000313" key="10">
    <source>
        <dbReference type="EMBL" id="AEP01336.1"/>
    </source>
</evidence>
<proteinExistence type="predicted"/>
<dbReference type="Gene3D" id="3.40.50.2300">
    <property type="match status" value="1"/>
</dbReference>
<organism evidence="10 11">
    <name type="scientific">Heyndrickxia coagulans 36D1</name>
    <dbReference type="NCBI Taxonomy" id="345219"/>
    <lineage>
        <taxon>Bacteria</taxon>
        <taxon>Bacillati</taxon>
        <taxon>Bacillota</taxon>
        <taxon>Bacilli</taxon>
        <taxon>Bacillales</taxon>
        <taxon>Bacillaceae</taxon>
        <taxon>Heyndrickxia</taxon>
    </lineage>
</organism>
<keyword evidence="2" id="KW-0902">Two-component regulatory system</keyword>
<dbReference type="GO" id="GO:0000156">
    <property type="term" value="F:phosphorelay response regulator activity"/>
    <property type="evidence" value="ECO:0007669"/>
    <property type="project" value="TreeGrafter"/>
</dbReference>
<dbReference type="Proteomes" id="UP000009283">
    <property type="component" value="Chromosome"/>
</dbReference>
<dbReference type="SMART" id="SM00862">
    <property type="entry name" value="Trans_reg_C"/>
    <property type="match status" value="1"/>
</dbReference>
<sequence>MSKIMIVEDDVKIARVLELELQHEHYDTVWVENGSQALNLLESEDWDLVLLDVMIPCLSGLEVLRRYRMRNSRTPVILLTARNSVLDKVNGLDHGANDYITKPFNIEELLARIRAALRTGALHTGKSENSKKHEYALADLLVNTATRQVTRGGKPIELTKREFDLLCYLLKNKRIVLNREQLLNEVWGFEYAGDTNVVDVYIGYLRKKIDHGHETALIHTVRGVGYTMKETG</sequence>
<dbReference type="GO" id="GO:0005829">
    <property type="term" value="C:cytosol"/>
    <property type="evidence" value="ECO:0007669"/>
    <property type="project" value="TreeGrafter"/>
</dbReference>
<dbReference type="InterPro" id="IPR011006">
    <property type="entry name" value="CheY-like_superfamily"/>
</dbReference>
<dbReference type="InterPro" id="IPR001789">
    <property type="entry name" value="Sig_transdc_resp-reg_receiver"/>
</dbReference>
<evidence type="ECO:0000256" key="1">
    <source>
        <dbReference type="ARBA" id="ARBA00022553"/>
    </source>
</evidence>
<dbReference type="FunFam" id="3.40.50.2300:FF:000001">
    <property type="entry name" value="DNA-binding response regulator PhoB"/>
    <property type="match status" value="1"/>
</dbReference>
<keyword evidence="5" id="KW-0804">Transcription</keyword>
<evidence type="ECO:0000256" key="7">
    <source>
        <dbReference type="PROSITE-ProRule" id="PRU01091"/>
    </source>
</evidence>
<keyword evidence="1 6" id="KW-0597">Phosphoprotein</keyword>
<accession>G2TN34</accession>
<dbReference type="Gene3D" id="1.10.10.10">
    <property type="entry name" value="Winged helix-like DNA-binding domain superfamily/Winged helix DNA-binding domain"/>
    <property type="match status" value="1"/>
</dbReference>
<evidence type="ECO:0000256" key="4">
    <source>
        <dbReference type="ARBA" id="ARBA00023125"/>
    </source>
</evidence>
<dbReference type="HOGENOM" id="CLU_000445_30_1_9"/>
<dbReference type="CDD" id="cd17574">
    <property type="entry name" value="REC_OmpR"/>
    <property type="match status" value="1"/>
</dbReference>
<dbReference type="InterPro" id="IPR001867">
    <property type="entry name" value="OmpR/PhoB-type_DNA-bd"/>
</dbReference>
<dbReference type="SMART" id="SM00448">
    <property type="entry name" value="REC"/>
    <property type="match status" value="1"/>
</dbReference>
<evidence type="ECO:0000256" key="6">
    <source>
        <dbReference type="PROSITE-ProRule" id="PRU00169"/>
    </source>
</evidence>